<evidence type="ECO:0000259" key="1">
    <source>
        <dbReference type="Pfam" id="PF00005"/>
    </source>
</evidence>
<dbReference type="GO" id="GO:0005524">
    <property type="term" value="F:ATP binding"/>
    <property type="evidence" value="ECO:0007669"/>
    <property type="project" value="InterPro"/>
</dbReference>
<dbReference type="AlphaFoldDB" id="A0A453FAW0"/>
<proteinExistence type="predicted"/>
<dbReference type="Proteomes" id="UP000015105">
    <property type="component" value="Chromosome 3D"/>
</dbReference>
<keyword evidence="3" id="KW-1185">Reference proteome</keyword>
<reference evidence="2" key="3">
    <citation type="journal article" date="2017" name="Nature">
        <title>Genome sequence of the progenitor of the wheat D genome Aegilops tauschii.</title>
        <authorList>
            <person name="Luo M.C."/>
            <person name="Gu Y.Q."/>
            <person name="Puiu D."/>
            <person name="Wang H."/>
            <person name="Twardziok S.O."/>
            <person name="Deal K.R."/>
            <person name="Huo N."/>
            <person name="Zhu T."/>
            <person name="Wang L."/>
            <person name="Wang Y."/>
            <person name="McGuire P.E."/>
            <person name="Liu S."/>
            <person name="Long H."/>
            <person name="Ramasamy R.K."/>
            <person name="Rodriguez J.C."/>
            <person name="Van S.L."/>
            <person name="Yuan L."/>
            <person name="Wang Z."/>
            <person name="Xia Z."/>
            <person name="Xiao L."/>
            <person name="Anderson O.D."/>
            <person name="Ouyang S."/>
            <person name="Liang Y."/>
            <person name="Zimin A.V."/>
            <person name="Pertea G."/>
            <person name="Qi P."/>
            <person name="Bennetzen J.L."/>
            <person name="Dai X."/>
            <person name="Dawson M.W."/>
            <person name="Muller H.G."/>
            <person name="Kugler K."/>
            <person name="Rivarola-Duarte L."/>
            <person name="Spannagl M."/>
            <person name="Mayer K.F.X."/>
            <person name="Lu F.H."/>
            <person name="Bevan M.W."/>
            <person name="Leroy P."/>
            <person name="Li P."/>
            <person name="You F.M."/>
            <person name="Sun Q."/>
            <person name="Liu Z."/>
            <person name="Lyons E."/>
            <person name="Wicker T."/>
            <person name="Salzberg S.L."/>
            <person name="Devos K.M."/>
            <person name="Dvorak J."/>
        </authorList>
    </citation>
    <scope>NUCLEOTIDE SEQUENCE [LARGE SCALE GENOMIC DNA]</scope>
    <source>
        <strain evidence="2">cv. AL8/78</strain>
    </source>
</reference>
<dbReference type="PANTHER" id="PTHR24222:SF75">
    <property type="entry name" value="ABC TRANSPORTER B FAMILY MEMBER 9"/>
    <property type="match status" value="1"/>
</dbReference>
<reference evidence="2" key="5">
    <citation type="journal article" date="2021" name="G3 (Bethesda)">
        <title>Aegilops tauschii genome assembly Aet v5.0 features greater sequence contiguity and improved annotation.</title>
        <authorList>
            <person name="Wang L."/>
            <person name="Zhu T."/>
            <person name="Rodriguez J.C."/>
            <person name="Deal K.R."/>
            <person name="Dubcovsky J."/>
            <person name="McGuire P.E."/>
            <person name="Lux T."/>
            <person name="Spannagl M."/>
            <person name="Mayer K.F.X."/>
            <person name="Baldrich P."/>
            <person name="Meyers B.C."/>
            <person name="Huo N."/>
            <person name="Gu Y.Q."/>
            <person name="Zhou H."/>
            <person name="Devos K.M."/>
            <person name="Bennetzen J.L."/>
            <person name="Unver T."/>
            <person name="Budak H."/>
            <person name="Gulick P.J."/>
            <person name="Galiba G."/>
            <person name="Kalapos B."/>
            <person name="Nelson D.R."/>
            <person name="Li P."/>
            <person name="You F.M."/>
            <person name="Luo M.C."/>
            <person name="Dvorak J."/>
        </authorList>
    </citation>
    <scope>NUCLEOTIDE SEQUENCE [LARGE SCALE GENOMIC DNA]</scope>
    <source>
        <strain evidence="2">cv. AL8/78</strain>
    </source>
</reference>
<reference evidence="2" key="4">
    <citation type="submission" date="2019-03" db="UniProtKB">
        <authorList>
            <consortium name="EnsemblPlants"/>
        </authorList>
    </citation>
    <scope>IDENTIFICATION</scope>
</reference>
<name>A0A453FAW0_AEGTS</name>
<evidence type="ECO:0000313" key="3">
    <source>
        <dbReference type="Proteomes" id="UP000015105"/>
    </source>
</evidence>
<dbReference type="Gramene" id="AET3Gv20626200.9">
    <property type="protein sequence ID" value="AET3Gv20626200.9"/>
    <property type="gene ID" value="AET3Gv20626200"/>
</dbReference>
<protein>
    <recommendedName>
        <fullName evidence="1">ABC transporter domain-containing protein</fullName>
    </recommendedName>
</protein>
<dbReference type="InterPro" id="IPR039421">
    <property type="entry name" value="Type_1_exporter"/>
</dbReference>
<dbReference type="InterPro" id="IPR027417">
    <property type="entry name" value="P-loop_NTPase"/>
</dbReference>
<dbReference type="GO" id="GO:0042626">
    <property type="term" value="F:ATPase-coupled transmembrane transporter activity"/>
    <property type="evidence" value="ECO:0007669"/>
    <property type="project" value="TreeGrafter"/>
</dbReference>
<dbReference type="EnsemblPlants" id="AET3Gv20626200.9">
    <property type="protein sequence ID" value="AET3Gv20626200.9"/>
    <property type="gene ID" value="AET3Gv20626200"/>
</dbReference>
<dbReference type="PANTHER" id="PTHR24222">
    <property type="entry name" value="ABC TRANSPORTER B FAMILY"/>
    <property type="match status" value="1"/>
</dbReference>
<evidence type="ECO:0000313" key="2">
    <source>
        <dbReference type="EnsemblPlants" id="AET3Gv20626200.9"/>
    </source>
</evidence>
<dbReference type="GO" id="GO:0005886">
    <property type="term" value="C:plasma membrane"/>
    <property type="evidence" value="ECO:0007669"/>
    <property type="project" value="TreeGrafter"/>
</dbReference>
<dbReference type="SUPFAM" id="SSF52540">
    <property type="entry name" value="P-loop containing nucleoside triphosphate hydrolases"/>
    <property type="match status" value="1"/>
</dbReference>
<feature type="domain" description="ABC transporter" evidence="1">
    <location>
        <begin position="29"/>
        <end position="68"/>
    </location>
</feature>
<reference evidence="3" key="2">
    <citation type="journal article" date="2017" name="Nat. Plants">
        <title>The Aegilops tauschii genome reveals multiple impacts of transposons.</title>
        <authorList>
            <person name="Zhao G."/>
            <person name="Zou C."/>
            <person name="Li K."/>
            <person name="Wang K."/>
            <person name="Li T."/>
            <person name="Gao L."/>
            <person name="Zhang X."/>
            <person name="Wang H."/>
            <person name="Yang Z."/>
            <person name="Liu X."/>
            <person name="Jiang W."/>
            <person name="Mao L."/>
            <person name="Kong X."/>
            <person name="Jiao Y."/>
            <person name="Jia J."/>
        </authorList>
    </citation>
    <scope>NUCLEOTIDE SEQUENCE [LARGE SCALE GENOMIC DNA]</scope>
    <source>
        <strain evidence="3">cv. AL8/78</strain>
    </source>
</reference>
<dbReference type="Pfam" id="PF00005">
    <property type="entry name" value="ABC_tran"/>
    <property type="match status" value="1"/>
</dbReference>
<sequence>MHVSPHFFQRWHAGQWQEKGSQPASVQGYDTLVGQRGTLLSGGQKQRIAIARAILKDPKILLLDEATSALDVESERIVQEALNRIMVERTTLVVAHRLSTVRNVDCITVVHQGKIVEQG</sequence>
<dbReference type="GO" id="GO:0016887">
    <property type="term" value="F:ATP hydrolysis activity"/>
    <property type="evidence" value="ECO:0007669"/>
    <property type="project" value="InterPro"/>
</dbReference>
<organism evidence="2 3">
    <name type="scientific">Aegilops tauschii subsp. strangulata</name>
    <name type="common">Goatgrass</name>
    <dbReference type="NCBI Taxonomy" id="200361"/>
    <lineage>
        <taxon>Eukaryota</taxon>
        <taxon>Viridiplantae</taxon>
        <taxon>Streptophyta</taxon>
        <taxon>Embryophyta</taxon>
        <taxon>Tracheophyta</taxon>
        <taxon>Spermatophyta</taxon>
        <taxon>Magnoliopsida</taxon>
        <taxon>Liliopsida</taxon>
        <taxon>Poales</taxon>
        <taxon>Poaceae</taxon>
        <taxon>BOP clade</taxon>
        <taxon>Pooideae</taxon>
        <taxon>Triticodae</taxon>
        <taxon>Triticeae</taxon>
        <taxon>Triticinae</taxon>
        <taxon>Aegilops</taxon>
    </lineage>
</organism>
<dbReference type="Gene3D" id="3.40.50.300">
    <property type="entry name" value="P-loop containing nucleotide triphosphate hydrolases"/>
    <property type="match status" value="1"/>
</dbReference>
<dbReference type="InterPro" id="IPR003439">
    <property type="entry name" value="ABC_transporter-like_ATP-bd"/>
</dbReference>
<accession>A0A453FAW0</accession>
<reference evidence="3" key="1">
    <citation type="journal article" date="2014" name="Science">
        <title>Ancient hybridizations among the ancestral genomes of bread wheat.</title>
        <authorList>
            <consortium name="International Wheat Genome Sequencing Consortium,"/>
            <person name="Marcussen T."/>
            <person name="Sandve S.R."/>
            <person name="Heier L."/>
            <person name="Spannagl M."/>
            <person name="Pfeifer M."/>
            <person name="Jakobsen K.S."/>
            <person name="Wulff B.B."/>
            <person name="Steuernagel B."/>
            <person name="Mayer K.F."/>
            <person name="Olsen O.A."/>
        </authorList>
    </citation>
    <scope>NUCLEOTIDE SEQUENCE [LARGE SCALE GENOMIC DNA]</scope>
    <source>
        <strain evidence="3">cv. AL8/78</strain>
    </source>
</reference>